<dbReference type="Gene3D" id="1.20.1280.50">
    <property type="match status" value="1"/>
</dbReference>
<protein>
    <recommendedName>
        <fullName evidence="1">F-box domain-containing protein</fullName>
    </recommendedName>
</protein>
<dbReference type="EMBL" id="GL348720">
    <property type="protein sequence ID" value="EFH42765.1"/>
    <property type="molecule type" value="Genomic_DNA"/>
</dbReference>
<dbReference type="AlphaFoldDB" id="D7MMV0"/>
<sequence length="140" mass="15928">MTRRGTRRKRRRQRGDDFVAPEITLDLQIEILTRLPAKSLMRFKCVSKLWSSLILSRYFSNCYLTVASPLRPPPRLYMTLVDHECSSTEVCHNPHESALLSLSSSSSQSATSFYQDLTMQGMGGRNKSTDKPILVKSKCN</sequence>
<dbReference type="Proteomes" id="UP000008694">
    <property type="component" value="Unassembled WGS sequence"/>
</dbReference>
<dbReference type="SUPFAM" id="SSF81383">
    <property type="entry name" value="F-box domain"/>
    <property type="match status" value="1"/>
</dbReference>
<organism evidence="3">
    <name type="scientific">Arabidopsis lyrata subsp. lyrata</name>
    <name type="common">Lyre-leaved rock-cress</name>
    <dbReference type="NCBI Taxonomy" id="81972"/>
    <lineage>
        <taxon>Eukaryota</taxon>
        <taxon>Viridiplantae</taxon>
        <taxon>Streptophyta</taxon>
        <taxon>Embryophyta</taxon>
        <taxon>Tracheophyta</taxon>
        <taxon>Spermatophyta</taxon>
        <taxon>Magnoliopsida</taxon>
        <taxon>eudicotyledons</taxon>
        <taxon>Gunneridae</taxon>
        <taxon>Pentapetalae</taxon>
        <taxon>rosids</taxon>
        <taxon>malvids</taxon>
        <taxon>Brassicales</taxon>
        <taxon>Brassicaceae</taxon>
        <taxon>Camelineae</taxon>
        <taxon>Arabidopsis</taxon>
    </lineage>
</organism>
<gene>
    <name evidence="2" type="ORF">ARALYDRAFT_919541</name>
</gene>
<dbReference type="PANTHER" id="PTHR31111:SF37">
    <property type="entry name" value="F-BOX ONLY PROTEIN 8"/>
    <property type="match status" value="1"/>
</dbReference>
<evidence type="ECO:0000313" key="3">
    <source>
        <dbReference type="Proteomes" id="UP000008694"/>
    </source>
</evidence>
<dbReference type="CDD" id="cd22157">
    <property type="entry name" value="F-box_AtFBW1-like"/>
    <property type="match status" value="1"/>
</dbReference>
<dbReference type="PANTHER" id="PTHR31111">
    <property type="entry name" value="BNAA05G37150D PROTEIN-RELATED"/>
    <property type="match status" value="1"/>
</dbReference>
<accession>D7MMV0</accession>
<evidence type="ECO:0000259" key="1">
    <source>
        <dbReference type="SMART" id="SM00256"/>
    </source>
</evidence>
<dbReference type="Pfam" id="PF00646">
    <property type="entry name" value="F-box"/>
    <property type="match status" value="1"/>
</dbReference>
<dbReference type="SMART" id="SM00256">
    <property type="entry name" value="FBOX"/>
    <property type="match status" value="1"/>
</dbReference>
<dbReference type="HOGENOM" id="CLU_1837844_0_0_1"/>
<dbReference type="InterPro" id="IPR036047">
    <property type="entry name" value="F-box-like_dom_sf"/>
</dbReference>
<proteinExistence type="predicted"/>
<keyword evidence="3" id="KW-1185">Reference proteome</keyword>
<dbReference type="InterPro" id="IPR001810">
    <property type="entry name" value="F-box_dom"/>
</dbReference>
<feature type="domain" description="F-box" evidence="1">
    <location>
        <begin position="23"/>
        <end position="63"/>
    </location>
</feature>
<reference evidence="3" key="1">
    <citation type="journal article" date="2011" name="Nat. Genet.">
        <title>The Arabidopsis lyrata genome sequence and the basis of rapid genome size change.</title>
        <authorList>
            <person name="Hu T.T."/>
            <person name="Pattyn P."/>
            <person name="Bakker E.G."/>
            <person name="Cao J."/>
            <person name="Cheng J.-F."/>
            <person name="Clark R.M."/>
            <person name="Fahlgren N."/>
            <person name="Fawcett J.A."/>
            <person name="Grimwood J."/>
            <person name="Gundlach H."/>
            <person name="Haberer G."/>
            <person name="Hollister J.D."/>
            <person name="Ossowski S."/>
            <person name="Ottilar R.P."/>
            <person name="Salamov A.A."/>
            <person name="Schneeberger K."/>
            <person name="Spannagl M."/>
            <person name="Wang X."/>
            <person name="Yang L."/>
            <person name="Nasrallah M.E."/>
            <person name="Bergelson J."/>
            <person name="Carrington J.C."/>
            <person name="Gaut B.S."/>
            <person name="Schmutz J."/>
            <person name="Mayer K.F.X."/>
            <person name="Van de Peer Y."/>
            <person name="Grigoriev I.V."/>
            <person name="Nordborg M."/>
            <person name="Weigel D."/>
            <person name="Guo Y.-L."/>
        </authorList>
    </citation>
    <scope>NUCLEOTIDE SEQUENCE [LARGE SCALE GENOMIC DNA]</scope>
    <source>
        <strain evidence="3">cv. MN47</strain>
    </source>
</reference>
<evidence type="ECO:0000313" key="2">
    <source>
        <dbReference type="EMBL" id="EFH42765.1"/>
    </source>
</evidence>
<dbReference type="Gramene" id="scaffold_802941.1">
    <property type="protein sequence ID" value="scaffold_802941.1"/>
    <property type="gene ID" value="scaffold_802941.1"/>
</dbReference>
<name>D7MMV0_ARALL</name>